<dbReference type="PROSITE" id="PS00719">
    <property type="entry name" value="GLYCOSYL_HYDROL_F2_1"/>
    <property type="match status" value="1"/>
</dbReference>
<evidence type="ECO:0000259" key="13">
    <source>
        <dbReference type="SMART" id="SM01038"/>
    </source>
</evidence>
<dbReference type="InterPro" id="IPR023230">
    <property type="entry name" value="Glyco_hydro_2_CS"/>
</dbReference>
<evidence type="ECO:0000256" key="9">
    <source>
        <dbReference type="ARBA" id="ARBA00032230"/>
    </source>
</evidence>
<dbReference type="Pfam" id="PF00703">
    <property type="entry name" value="Glyco_hydro_2"/>
    <property type="match status" value="1"/>
</dbReference>
<dbReference type="SUPFAM" id="SSF49303">
    <property type="entry name" value="beta-Galactosidase/glucuronidase domain"/>
    <property type="match status" value="2"/>
</dbReference>
<keyword evidence="7" id="KW-0106">Calcium</keyword>
<feature type="domain" description="Beta galactosidase small chain/" evidence="13">
    <location>
        <begin position="760"/>
        <end position="1065"/>
    </location>
</feature>
<dbReference type="Gene3D" id="3.20.20.80">
    <property type="entry name" value="Glycosidases"/>
    <property type="match status" value="1"/>
</dbReference>
<evidence type="ECO:0000256" key="2">
    <source>
        <dbReference type="ARBA" id="ARBA00001913"/>
    </source>
</evidence>
<dbReference type="EMBL" id="AP025318">
    <property type="protein sequence ID" value="BDD12312.1"/>
    <property type="molecule type" value="Genomic_DNA"/>
</dbReference>
<comment type="subunit">
    <text evidence="4">Monomer.</text>
</comment>
<dbReference type="InterPro" id="IPR004199">
    <property type="entry name" value="B-gal_small/dom_5"/>
</dbReference>
<dbReference type="AlphaFoldDB" id="A0AAU9CWP1"/>
<dbReference type="InterPro" id="IPR006102">
    <property type="entry name" value="Ig-like_GH2"/>
</dbReference>
<feature type="region of interest" description="Disordered" evidence="11">
    <location>
        <begin position="1035"/>
        <end position="1054"/>
    </location>
</feature>
<evidence type="ECO:0000256" key="3">
    <source>
        <dbReference type="ARBA" id="ARBA00007401"/>
    </source>
</evidence>
<proteinExistence type="inferred from homology"/>
<dbReference type="InterPro" id="IPR013783">
    <property type="entry name" value="Ig-like_fold"/>
</dbReference>
<dbReference type="PRINTS" id="PR00132">
    <property type="entry name" value="GLHYDRLASE2"/>
</dbReference>
<evidence type="ECO:0000256" key="11">
    <source>
        <dbReference type="SAM" id="MobiDB-lite"/>
    </source>
</evidence>
<dbReference type="InterPro" id="IPR006101">
    <property type="entry name" value="Glyco_hydro_2"/>
</dbReference>
<dbReference type="GO" id="GO:0009341">
    <property type="term" value="C:beta-galactosidase complex"/>
    <property type="evidence" value="ECO:0007669"/>
    <property type="project" value="InterPro"/>
</dbReference>
<evidence type="ECO:0000256" key="4">
    <source>
        <dbReference type="ARBA" id="ARBA00011245"/>
    </source>
</evidence>
<name>A0AAU9CWP1_9BACT</name>
<evidence type="ECO:0000256" key="8">
    <source>
        <dbReference type="ARBA" id="ARBA00023295"/>
    </source>
</evidence>
<dbReference type="Pfam" id="PF16353">
    <property type="entry name" value="LacZ_4"/>
    <property type="match status" value="1"/>
</dbReference>
<dbReference type="SMART" id="SM01038">
    <property type="entry name" value="Bgal_small_N"/>
    <property type="match status" value="1"/>
</dbReference>
<evidence type="ECO:0000256" key="12">
    <source>
        <dbReference type="SAM" id="SignalP"/>
    </source>
</evidence>
<dbReference type="Gene3D" id="2.60.120.260">
    <property type="entry name" value="Galactose-binding domain-like"/>
    <property type="match status" value="1"/>
</dbReference>
<dbReference type="Pfam" id="PF02837">
    <property type="entry name" value="Glyco_hydro_2_N"/>
    <property type="match status" value="1"/>
</dbReference>
<dbReference type="Pfam" id="PF02929">
    <property type="entry name" value="Bgal_small_N"/>
    <property type="match status" value="1"/>
</dbReference>
<keyword evidence="14" id="KW-0614">Plasmid</keyword>
<dbReference type="InterPro" id="IPR032312">
    <property type="entry name" value="LacZ_4"/>
</dbReference>
<reference evidence="14 15" key="1">
    <citation type="submission" date="2021-12" db="EMBL/GenBank/DDBJ databases">
        <title>Genome sequencing of bacteria with rrn-lacking chromosome and rrn-plasmid.</title>
        <authorList>
            <person name="Anda M."/>
            <person name="Iwasaki W."/>
        </authorList>
    </citation>
    <scope>NUCLEOTIDE SEQUENCE [LARGE SCALE GENOMIC DNA]</scope>
    <source>
        <strain evidence="14 15">DSM 100852</strain>
        <plasmid evidence="14 15">pFA4</plasmid>
    </source>
</reference>
<dbReference type="InterPro" id="IPR036156">
    <property type="entry name" value="Beta-gal/glucu_dom_sf"/>
</dbReference>
<keyword evidence="15" id="KW-1185">Reference proteome</keyword>
<comment type="cofactor">
    <cofactor evidence="2">
        <name>Ca(2+)</name>
        <dbReference type="ChEBI" id="CHEBI:29108"/>
    </cofactor>
</comment>
<dbReference type="InterPro" id="IPR008979">
    <property type="entry name" value="Galactose-bd-like_sf"/>
</dbReference>
<dbReference type="GO" id="GO:0005990">
    <property type="term" value="P:lactose catabolic process"/>
    <property type="evidence" value="ECO:0007669"/>
    <property type="project" value="TreeGrafter"/>
</dbReference>
<dbReference type="EC" id="3.2.1.23" evidence="5 10"/>
<evidence type="ECO:0000256" key="1">
    <source>
        <dbReference type="ARBA" id="ARBA00001412"/>
    </source>
</evidence>
<dbReference type="PANTHER" id="PTHR46323">
    <property type="entry name" value="BETA-GALACTOSIDASE"/>
    <property type="match status" value="1"/>
</dbReference>
<feature type="signal peptide" evidence="12">
    <location>
        <begin position="1"/>
        <end position="27"/>
    </location>
</feature>
<dbReference type="Gene3D" id="2.70.98.10">
    <property type="match status" value="1"/>
</dbReference>
<organism evidence="14 15">
    <name type="scientific">Fulvitalea axinellae</name>
    <dbReference type="NCBI Taxonomy" id="1182444"/>
    <lineage>
        <taxon>Bacteria</taxon>
        <taxon>Pseudomonadati</taxon>
        <taxon>Bacteroidota</taxon>
        <taxon>Cytophagia</taxon>
        <taxon>Cytophagales</taxon>
        <taxon>Persicobacteraceae</taxon>
        <taxon>Fulvitalea</taxon>
    </lineage>
</organism>
<dbReference type="InterPro" id="IPR006104">
    <property type="entry name" value="Glyco_hydro_2_N"/>
</dbReference>
<dbReference type="Proteomes" id="UP001348817">
    <property type="component" value="Plasmid pFA4"/>
</dbReference>
<dbReference type="RefSeq" id="WP_338395664.1">
    <property type="nucleotide sequence ID" value="NZ_AP025318.1"/>
</dbReference>
<dbReference type="InterPro" id="IPR011013">
    <property type="entry name" value="Gal_mutarotase_sf_dom"/>
</dbReference>
<dbReference type="InterPro" id="IPR006103">
    <property type="entry name" value="Glyco_hydro_2_cat"/>
</dbReference>
<keyword evidence="8 10" id="KW-0326">Glycosidase</keyword>
<dbReference type="KEGG" id="fax:FUAX_47440"/>
<dbReference type="SUPFAM" id="SSF51445">
    <property type="entry name" value="(Trans)glycosidases"/>
    <property type="match status" value="1"/>
</dbReference>
<dbReference type="Pfam" id="PF02836">
    <property type="entry name" value="Glyco_hydro_2_C"/>
    <property type="match status" value="1"/>
</dbReference>
<gene>
    <name evidence="14" type="ORF">FUAX_47440</name>
</gene>
<feature type="chain" id="PRO_5043526872" description="Beta-galactosidase" evidence="12">
    <location>
        <begin position="28"/>
        <end position="1070"/>
    </location>
</feature>
<evidence type="ECO:0000256" key="6">
    <source>
        <dbReference type="ARBA" id="ARBA00022801"/>
    </source>
</evidence>
<protein>
    <recommendedName>
        <fullName evidence="5 10">Beta-galactosidase</fullName>
        <ecNumber evidence="5 10">3.2.1.23</ecNumber>
    </recommendedName>
    <alternativeName>
        <fullName evidence="9 10">Lactase</fullName>
    </alternativeName>
</protein>
<dbReference type="InterPro" id="IPR014718">
    <property type="entry name" value="GH-type_carb-bd"/>
</dbReference>
<dbReference type="GO" id="GO:0030246">
    <property type="term" value="F:carbohydrate binding"/>
    <property type="evidence" value="ECO:0007669"/>
    <property type="project" value="InterPro"/>
</dbReference>
<dbReference type="GO" id="GO:0004565">
    <property type="term" value="F:beta-galactosidase activity"/>
    <property type="evidence" value="ECO:0007669"/>
    <property type="project" value="UniProtKB-EC"/>
</dbReference>
<dbReference type="InterPro" id="IPR050347">
    <property type="entry name" value="Bact_Beta-galactosidase"/>
</dbReference>
<dbReference type="InterPro" id="IPR017853">
    <property type="entry name" value="GH"/>
</dbReference>
<dbReference type="Gene3D" id="2.60.40.10">
    <property type="entry name" value="Immunoglobulins"/>
    <property type="match status" value="2"/>
</dbReference>
<dbReference type="SUPFAM" id="SSF49785">
    <property type="entry name" value="Galactose-binding domain-like"/>
    <property type="match status" value="1"/>
</dbReference>
<dbReference type="PROSITE" id="PS00608">
    <property type="entry name" value="GLYCOSYL_HYDROL_F2_2"/>
    <property type="match status" value="1"/>
</dbReference>
<evidence type="ECO:0000313" key="14">
    <source>
        <dbReference type="EMBL" id="BDD12312.1"/>
    </source>
</evidence>
<dbReference type="PANTHER" id="PTHR46323:SF2">
    <property type="entry name" value="BETA-GALACTOSIDASE"/>
    <property type="match status" value="1"/>
</dbReference>
<sequence length="1070" mass="120406">MKLRNTHTALWWTLCTLLFGNIGTSLAQSQTVSLPPYEDPEVCEINTEPAHATLTPFATAGQAMELGTESSRTQSLNGDWDFFMVLGKDNIPEGFQNDGYNTAGWKNLPVPSNWQRHGFGTPVFSNSQLHTEPDEVGLYRKRFSLPENWDGGRVILHFAGVKTAYHVYLNGKNIGYAEGAFLPSEFDLTDHLRPGENLLAVAVYRVAEVSDIENFDTWRLSGIFRDVNLMHRPATYIEDFEIKSPAVNNYLDGQWDINARIRHKGNKKAGKLSLFASLYDAQGNKIAEESAPVRFENGTEANVSLSQLLKNIKTWNAETPNLYRSVLELRDAKGKTLEAIGARTGFRTVAIIDSKICVNGKKILFKGVNRHDWDPDRARAVTREDVRLDLETMKRYNINSLRTSHYPQHTYVYELADELGLYIMDEAAQETHWKWNAEREKGWREPHVSRMSRMVERDKNHASVVMWSAGNEFYSGPHTDAMQRWAEQRDQSRLFYYEGRTVKGEEDGAVTKEKKVRNTAYRTPEQLKEIALGEDRPVVMKEYMHSSGNSMGQFDYEWDVIRSNKVLHGGFIWDWKDQGWRMNGIHGEYVDWGEDAGDAPQGLNGFDGVTNSYCGETPEMIEVAKVHQDVAVTAVNAKRGSFKVNNRHSFLPLSVYQVRWIAEKDGVEVQRGETTLNTLAGKTETFQIDLSKALAKTSEAEGLWVRFEFVQKQDIPGIPAGHVIAWDQIPVKSANHNVTIVASETATPYLRRDKYTNEVRVQANGNSFVFDERTGVLSSWKIGTSELIENNHGPAINLWRATLDSDRSGWGVKKETYLQPWDSLGLASATFTPAEVKTGKAKGSVFIEAKGEVKSLGGQHIATLSQRYTFFADGTVAIGTRFLPSEGTAKIAGLPRMGLAMDLNPAYRQAEWLGKGPHENYRDRASSARVGRYSKAVEELYTPYGYPQANGNRTGTRWLELRDHSGKGLRAELVSREAIKGHETLLPEGAKAKIVKEDGLFEFTASPYNEMELHTAKQTDDLPVSRKTVLSLDLEHAGLGGHPRPKRRESEEVKPVEKSFVFVLKPLKGN</sequence>
<evidence type="ECO:0000256" key="5">
    <source>
        <dbReference type="ARBA" id="ARBA00012756"/>
    </source>
</evidence>
<evidence type="ECO:0000313" key="15">
    <source>
        <dbReference type="Proteomes" id="UP001348817"/>
    </source>
</evidence>
<comment type="catalytic activity">
    <reaction evidence="1 10">
        <text>Hydrolysis of terminal non-reducing beta-D-galactose residues in beta-D-galactosides.</text>
        <dbReference type="EC" id="3.2.1.23"/>
    </reaction>
</comment>
<keyword evidence="6 10" id="KW-0378">Hydrolase</keyword>
<evidence type="ECO:0000256" key="7">
    <source>
        <dbReference type="ARBA" id="ARBA00022837"/>
    </source>
</evidence>
<geneLocation type="plasmid" evidence="14 15">
    <name>pFA4</name>
</geneLocation>
<dbReference type="SUPFAM" id="SSF74650">
    <property type="entry name" value="Galactose mutarotase-like"/>
    <property type="match status" value="1"/>
</dbReference>
<evidence type="ECO:0000256" key="10">
    <source>
        <dbReference type="RuleBase" id="RU361154"/>
    </source>
</evidence>
<comment type="similarity">
    <text evidence="3 10">Belongs to the glycosyl hydrolase 2 family.</text>
</comment>
<keyword evidence="12" id="KW-0732">Signal</keyword>
<dbReference type="InterPro" id="IPR023232">
    <property type="entry name" value="Glyco_hydro_2_AS"/>
</dbReference>
<accession>A0AAU9CWP1</accession>